<organism evidence="2 3">
    <name type="scientific">Echinococcus granulosus</name>
    <name type="common">Hydatid tapeworm</name>
    <dbReference type="NCBI Taxonomy" id="6210"/>
    <lineage>
        <taxon>Eukaryota</taxon>
        <taxon>Metazoa</taxon>
        <taxon>Spiralia</taxon>
        <taxon>Lophotrochozoa</taxon>
        <taxon>Platyhelminthes</taxon>
        <taxon>Cestoda</taxon>
        <taxon>Eucestoda</taxon>
        <taxon>Cyclophyllidea</taxon>
        <taxon>Taeniidae</taxon>
        <taxon>Echinococcus</taxon>
        <taxon>Echinococcus granulosus group</taxon>
    </lineage>
</organism>
<evidence type="ECO:0000256" key="1">
    <source>
        <dbReference type="SAM" id="Phobius"/>
    </source>
</evidence>
<keyword evidence="1" id="KW-0812">Transmembrane</keyword>
<evidence type="ECO:0000313" key="3">
    <source>
        <dbReference type="Proteomes" id="UP000019149"/>
    </source>
</evidence>
<dbReference type="RefSeq" id="XP_024355854.1">
    <property type="nucleotide sequence ID" value="XM_024489857.1"/>
</dbReference>
<dbReference type="CTD" id="36336323"/>
<name>W6UTP5_ECHGR</name>
<proteinExistence type="predicted"/>
<keyword evidence="1" id="KW-1133">Transmembrane helix</keyword>
<comment type="caution">
    <text evidence="2">The sequence shown here is derived from an EMBL/GenBank/DDBJ whole genome shotgun (WGS) entry which is preliminary data.</text>
</comment>
<sequence length="81" mass="9384">MNSFFLTLQMEKQTNVLIAFYTLLYGGSSVYLVGIETSPATTVQLRTIPFLQEFAIYFMEELKLSLSLCLTTFVNYKYLKF</sequence>
<dbReference type="GeneID" id="36336323"/>
<keyword evidence="1" id="KW-0472">Membrane</keyword>
<feature type="transmembrane region" description="Helical" evidence="1">
    <location>
        <begin position="16"/>
        <end position="34"/>
    </location>
</feature>
<keyword evidence="3" id="KW-1185">Reference proteome</keyword>
<dbReference type="AlphaFoldDB" id="W6UTP5"/>
<accession>W6UTP5</accession>
<evidence type="ECO:0000313" key="2">
    <source>
        <dbReference type="EMBL" id="EUB64658.1"/>
    </source>
</evidence>
<reference evidence="2 3" key="1">
    <citation type="journal article" date="2013" name="Nat. Genet.">
        <title>The genome of the hydatid tapeworm Echinococcus granulosus.</title>
        <authorList>
            <person name="Zheng H."/>
            <person name="Zhang W."/>
            <person name="Zhang L."/>
            <person name="Zhang Z."/>
            <person name="Li J."/>
            <person name="Lu G."/>
            <person name="Zhu Y."/>
            <person name="Wang Y."/>
            <person name="Huang Y."/>
            <person name="Liu J."/>
            <person name="Kang H."/>
            <person name="Chen J."/>
            <person name="Wang L."/>
            <person name="Chen A."/>
            <person name="Yu S."/>
            <person name="Gao Z."/>
            <person name="Jin L."/>
            <person name="Gu W."/>
            <person name="Wang Z."/>
            <person name="Zhao L."/>
            <person name="Shi B."/>
            <person name="Wen H."/>
            <person name="Lin R."/>
            <person name="Jones M.K."/>
            <person name="Brejova B."/>
            <person name="Vinar T."/>
            <person name="Zhao G."/>
            <person name="McManus D.P."/>
            <person name="Chen Z."/>
            <person name="Zhou Y."/>
            <person name="Wang S."/>
        </authorList>
    </citation>
    <scope>NUCLEOTIDE SEQUENCE [LARGE SCALE GENOMIC DNA]</scope>
</reference>
<dbReference type="Proteomes" id="UP000019149">
    <property type="component" value="Unassembled WGS sequence"/>
</dbReference>
<dbReference type="KEGG" id="egl:EGR_00608"/>
<dbReference type="EMBL" id="APAU02000002">
    <property type="protein sequence ID" value="EUB64658.1"/>
    <property type="molecule type" value="Genomic_DNA"/>
</dbReference>
<gene>
    <name evidence="2" type="ORF">EGR_00608</name>
</gene>
<protein>
    <submittedName>
        <fullName evidence="2">Uncharacterized protein</fullName>
    </submittedName>
</protein>